<comment type="caution">
    <text evidence="3">The sequence shown here is derived from an EMBL/GenBank/DDBJ whole genome shotgun (WGS) entry which is preliminary data.</text>
</comment>
<feature type="region of interest" description="Disordered" evidence="1">
    <location>
        <begin position="21"/>
        <end position="45"/>
    </location>
</feature>
<dbReference type="AlphaFoldDB" id="A0A5J9UC01"/>
<dbReference type="PANTHER" id="PTHR33595:SF19">
    <property type="entry name" value="IG-LIKE DOMAIN-CONTAINING PROTEIN"/>
    <property type="match status" value="1"/>
</dbReference>
<dbReference type="PANTHER" id="PTHR33595">
    <property type="entry name" value="VON WILLEBRAND FACTOR A DOMAIN PROTEIN"/>
    <property type="match status" value="1"/>
</dbReference>
<organism evidence="3 4">
    <name type="scientific">Eragrostis curvula</name>
    <name type="common">weeping love grass</name>
    <dbReference type="NCBI Taxonomy" id="38414"/>
    <lineage>
        <taxon>Eukaryota</taxon>
        <taxon>Viridiplantae</taxon>
        <taxon>Streptophyta</taxon>
        <taxon>Embryophyta</taxon>
        <taxon>Tracheophyta</taxon>
        <taxon>Spermatophyta</taxon>
        <taxon>Magnoliopsida</taxon>
        <taxon>Liliopsida</taxon>
        <taxon>Poales</taxon>
        <taxon>Poaceae</taxon>
        <taxon>PACMAD clade</taxon>
        <taxon>Chloridoideae</taxon>
        <taxon>Eragrostideae</taxon>
        <taxon>Eragrostidinae</taxon>
        <taxon>Eragrostis</taxon>
    </lineage>
</organism>
<evidence type="ECO:0000313" key="4">
    <source>
        <dbReference type="Proteomes" id="UP000324897"/>
    </source>
</evidence>
<dbReference type="Proteomes" id="UP000324897">
    <property type="component" value="Unassembled WGS sequence"/>
</dbReference>
<gene>
    <name evidence="3" type="ORF">EJB05_30857</name>
</gene>
<reference evidence="3 4" key="1">
    <citation type="journal article" date="2019" name="Sci. Rep.">
        <title>A high-quality genome of Eragrostis curvula grass provides insights into Poaceae evolution and supports new strategies to enhance forage quality.</title>
        <authorList>
            <person name="Carballo J."/>
            <person name="Santos B.A.C.M."/>
            <person name="Zappacosta D."/>
            <person name="Garbus I."/>
            <person name="Selva J.P."/>
            <person name="Gallo C.A."/>
            <person name="Diaz A."/>
            <person name="Albertini E."/>
            <person name="Caccamo M."/>
            <person name="Echenique V."/>
        </authorList>
    </citation>
    <scope>NUCLEOTIDE SEQUENCE [LARGE SCALE GENOMIC DNA]</scope>
    <source>
        <strain evidence="4">cv. Victoria</strain>
        <tissue evidence="3">Leaf</tissue>
    </source>
</reference>
<protein>
    <recommendedName>
        <fullName evidence="2">DUF7950 domain-containing protein</fullName>
    </recommendedName>
</protein>
<accession>A0A5J9UC01</accession>
<keyword evidence="4" id="KW-1185">Reference proteome</keyword>
<proteinExistence type="predicted"/>
<dbReference type="OrthoDB" id="1922150at2759"/>
<evidence type="ECO:0000313" key="3">
    <source>
        <dbReference type="EMBL" id="TVU21232.1"/>
    </source>
</evidence>
<name>A0A5J9UC01_9POAL</name>
<feature type="domain" description="DUF7950" evidence="2">
    <location>
        <begin position="150"/>
        <end position="277"/>
    </location>
</feature>
<sequence length="286" mass="30693">MEAANKADEIMARFCPIAPKPTLTLAPPPPPPPLAPGSAASSNGAHRCGEREDYYILPPYHLRPPVWWPAGVGTAVWRRPSMPNLRLLRTSEDDPLVRLSLAVPGGASSSTPLPDAPSRAIPMEHGLLVNKIPNKVITPPSGTSAAAAAVAESKKTVKEVEVEVEQDARPAVVSDCFNRVLLVNDAYKEMVGQPVCLWLDTLPGAGPSRRINGEVVLNIQTFQPASRLSNAGGAFPCTARISWERDGTMASLTVQCAVERLIGNSGNYRSIWRFDSARASIVYCPT</sequence>
<evidence type="ECO:0000256" key="1">
    <source>
        <dbReference type="SAM" id="MobiDB-lite"/>
    </source>
</evidence>
<feature type="compositionally biased region" description="Pro residues" evidence="1">
    <location>
        <begin position="26"/>
        <end position="35"/>
    </location>
</feature>
<dbReference type="InterPro" id="IPR057710">
    <property type="entry name" value="DUF7950"/>
</dbReference>
<dbReference type="EMBL" id="RWGY01000026">
    <property type="protein sequence ID" value="TVU21232.1"/>
    <property type="molecule type" value="Genomic_DNA"/>
</dbReference>
<dbReference type="Pfam" id="PF25821">
    <property type="entry name" value="DUF7950"/>
    <property type="match status" value="1"/>
</dbReference>
<feature type="non-terminal residue" evidence="3">
    <location>
        <position position="1"/>
    </location>
</feature>
<dbReference type="Gramene" id="TVU21232">
    <property type="protein sequence ID" value="TVU21232"/>
    <property type="gene ID" value="EJB05_30857"/>
</dbReference>
<evidence type="ECO:0000259" key="2">
    <source>
        <dbReference type="Pfam" id="PF25821"/>
    </source>
</evidence>